<comment type="caution">
    <text evidence="4">The sequence shown here is derived from an EMBL/GenBank/DDBJ whole genome shotgun (WGS) entry which is preliminary data.</text>
</comment>
<dbReference type="GO" id="GO:0031415">
    <property type="term" value="C:NatA complex"/>
    <property type="evidence" value="ECO:0007669"/>
    <property type="project" value="TreeGrafter"/>
</dbReference>
<dbReference type="GO" id="GO:0007064">
    <property type="term" value="P:mitotic sister chromatid cohesion"/>
    <property type="evidence" value="ECO:0007669"/>
    <property type="project" value="TreeGrafter"/>
</dbReference>
<evidence type="ECO:0000259" key="3">
    <source>
        <dbReference type="PROSITE" id="PS51186"/>
    </source>
</evidence>
<dbReference type="OMA" id="EYAGAIC"/>
<evidence type="ECO:0000256" key="2">
    <source>
        <dbReference type="ARBA" id="ARBA00023315"/>
    </source>
</evidence>
<dbReference type="VEuPathDB" id="TriTrypDB:Lsey_0188_0140"/>
<dbReference type="PANTHER" id="PTHR42919:SF8">
    <property type="entry name" value="N-ALPHA-ACETYLTRANSFERASE 50"/>
    <property type="match status" value="1"/>
</dbReference>
<gene>
    <name evidence="4" type="ORF">ABL78_5519</name>
</gene>
<evidence type="ECO:0000313" key="5">
    <source>
        <dbReference type="Proteomes" id="UP000038009"/>
    </source>
</evidence>
<protein>
    <submittedName>
        <fullName evidence="4">Putative acetyltransferase</fullName>
    </submittedName>
</protein>
<dbReference type="CDD" id="cd04301">
    <property type="entry name" value="NAT_SF"/>
    <property type="match status" value="1"/>
</dbReference>
<keyword evidence="5" id="KW-1185">Reference proteome</keyword>
<dbReference type="PROSITE" id="PS51186">
    <property type="entry name" value="GNAT"/>
    <property type="match status" value="1"/>
</dbReference>
<feature type="domain" description="N-acetyltransferase" evidence="3">
    <location>
        <begin position="16"/>
        <end position="171"/>
    </location>
</feature>
<dbReference type="Pfam" id="PF00583">
    <property type="entry name" value="Acetyltransf_1"/>
    <property type="match status" value="1"/>
</dbReference>
<proteinExistence type="predicted"/>
<dbReference type="EMBL" id="LJSK01000188">
    <property type="protein sequence ID" value="KPI85429.1"/>
    <property type="molecule type" value="Genomic_DNA"/>
</dbReference>
<dbReference type="PANTHER" id="PTHR42919">
    <property type="entry name" value="N-ALPHA-ACETYLTRANSFERASE"/>
    <property type="match status" value="1"/>
</dbReference>
<dbReference type="FunFam" id="3.40.630.30:FF:000006">
    <property type="entry name" value="Putative n-alpha-acetyltransferase 50"/>
    <property type="match status" value="1"/>
</dbReference>
<dbReference type="AlphaFoldDB" id="A0A0N0P4L1"/>
<evidence type="ECO:0000256" key="1">
    <source>
        <dbReference type="ARBA" id="ARBA00022679"/>
    </source>
</evidence>
<organism evidence="4 5">
    <name type="scientific">Leptomonas seymouri</name>
    <dbReference type="NCBI Taxonomy" id="5684"/>
    <lineage>
        <taxon>Eukaryota</taxon>
        <taxon>Discoba</taxon>
        <taxon>Euglenozoa</taxon>
        <taxon>Kinetoplastea</taxon>
        <taxon>Metakinetoplastina</taxon>
        <taxon>Trypanosomatida</taxon>
        <taxon>Trypanosomatidae</taxon>
        <taxon>Leishmaniinae</taxon>
        <taxon>Leptomonas</taxon>
    </lineage>
</organism>
<dbReference type="GO" id="GO:0016747">
    <property type="term" value="F:acyltransferase activity, transferring groups other than amino-acyl groups"/>
    <property type="evidence" value="ECO:0007669"/>
    <property type="project" value="InterPro"/>
</dbReference>
<name>A0A0N0P4L1_LEPSE</name>
<evidence type="ECO:0000313" key="4">
    <source>
        <dbReference type="EMBL" id="KPI85429.1"/>
    </source>
</evidence>
<dbReference type="InterPro" id="IPR016181">
    <property type="entry name" value="Acyl_CoA_acyltransferase"/>
</dbReference>
<dbReference type="SUPFAM" id="SSF55729">
    <property type="entry name" value="Acyl-CoA N-acyltransferases (Nat)"/>
    <property type="match status" value="1"/>
</dbReference>
<dbReference type="Proteomes" id="UP000038009">
    <property type="component" value="Unassembled WGS sequence"/>
</dbReference>
<dbReference type="OrthoDB" id="47374at2759"/>
<sequence length="182" mass="21447">MSTAYEAKTFEPLKGLHIRMMNDTRLTERIKVLDDYCFPVKYQESYYSNYVRNSFHPFNQLAFFHDILVGSITCRLEKRAVDGEYNLYIMTIGVLEPYRHMKIGARLLQTVLNAVYHDVKTRIVEVTLHVQVGSPALDFYRKFDFEEVRLVEDYYSDLDECNAMLLRRVVPQPFFAGHKKAK</sequence>
<dbReference type="InterPro" id="IPR051556">
    <property type="entry name" value="N-term/lysine_N-AcTrnsfr"/>
</dbReference>
<keyword evidence="2" id="KW-0012">Acyltransferase</keyword>
<accession>A0A0N0P4L1</accession>
<keyword evidence="1 4" id="KW-0808">Transferase</keyword>
<dbReference type="InterPro" id="IPR000182">
    <property type="entry name" value="GNAT_dom"/>
</dbReference>
<dbReference type="Gene3D" id="3.40.630.30">
    <property type="match status" value="1"/>
</dbReference>
<reference evidence="4 5" key="1">
    <citation type="journal article" date="2015" name="PLoS Pathog.">
        <title>Leptomonas seymouri: Adaptations to the Dixenous Life Cycle Analyzed by Genome Sequencing, Transcriptome Profiling and Co-infection with Leishmania donovani.</title>
        <authorList>
            <person name="Kraeva N."/>
            <person name="Butenko A."/>
            <person name="Hlavacova J."/>
            <person name="Kostygov A."/>
            <person name="Myskova J."/>
            <person name="Grybchuk D."/>
            <person name="Lestinova T."/>
            <person name="Votypka J."/>
            <person name="Volf P."/>
            <person name="Opperdoes F."/>
            <person name="Flegontov P."/>
            <person name="Lukes J."/>
            <person name="Yurchenko V."/>
        </authorList>
    </citation>
    <scope>NUCLEOTIDE SEQUENCE [LARGE SCALE GENOMIC DNA]</scope>
    <source>
        <strain evidence="4 5">ATCC 30220</strain>
    </source>
</reference>